<evidence type="ECO:0000313" key="7">
    <source>
        <dbReference type="Proteomes" id="UP000656813"/>
    </source>
</evidence>
<dbReference type="InterPro" id="IPR011008">
    <property type="entry name" value="Dimeric_a/b-barrel"/>
</dbReference>
<dbReference type="AlphaFoldDB" id="A0A8J2ZTT6"/>
<keyword evidence="2" id="KW-0413">Isomerase</keyword>
<keyword evidence="7" id="KW-1185">Reference proteome</keyword>
<organism evidence="6 7">
    <name type="scientific">Pullulanibacillus pueri</name>
    <dbReference type="NCBI Taxonomy" id="1437324"/>
    <lineage>
        <taxon>Bacteria</taxon>
        <taxon>Bacillati</taxon>
        <taxon>Bacillota</taxon>
        <taxon>Bacilli</taxon>
        <taxon>Bacillales</taxon>
        <taxon>Sporolactobacillaceae</taxon>
        <taxon>Pullulanibacillus</taxon>
    </lineage>
</organism>
<dbReference type="RefSeq" id="WP_188496192.1">
    <property type="nucleotide sequence ID" value="NZ_BMFV01000004.1"/>
</dbReference>
<dbReference type="Pfam" id="PF05336">
    <property type="entry name" value="rhaM"/>
    <property type="match status" value="1"/>
</dbReference>
<evidence type="ECO:0000256" key="5">
    <source>
        <dbReference type="NCBIfam" id="TIGR02625"/>
    </source>
</evidence>
<sequence length="104" mass="12528">MIRKASIMYVKKEAYKEYKKRHDDIWPEMVSELKKHGAHNYSIFLEEKTGQLFAYLEIESEEKWAQMAQTEACQKWWKSMDPLMETHEDYSPVSIDLQEVFYLA</sequence>
<evidence type="ECO:0000313" key="6">
    <source>
        <dbReference type="EMBL" id="GGH77285.1"/>
    </source>
</evidence>
<evidence type="ECO:0000256" key="4">
    <source>
        <dbReference type="ARBA" id="ARBA00023308"/>
    </source>
</evidence>
<dbReference type="Gene3D" id="3.30.70.100">
    <property type="match status" value="1"/>
</dbReference>
<dbReference type="InterPro" id="IPR013448">
    <property type="entry name" value="L-rhamnose_mutarotase"/>
</dbReference>
<dbReference type="HAMAP" id="MF_01663">
    <property type="entry name" value="L_rham_rotase"/>
    <property type="match status" value="1"/>
</dbReference>
<dbReference type="Proteomes" id="UP000656813">
    <property type="component" value="Unassembled WGS sequence"/>
</dbReference>
<keyword evidence="1" id="KW-0963">Cytoplasm</keyword>
<dbReference type="EC" id="5.1.3.32" evidence="5"/>
<dbReference type="GO" id="GO:0005737">
    <property type="term" value="C:cytoplasm"/>
    <property type="evidence" value="ECO:0007669"/>
    <property type="project" value="InterPro"/>
</dbReference>
<protein>
    <recommendedName>
        <fullName evidence="5">L-rhamnose mutarotase</fullName>
        <ecNumber evidence="5">5.1.3.32</ecNumber>
    </recommendedName>
</protein>
<keyword evidence="3" id="KW-0119">Carbohydrate metabolism</keyword>
<reference evidence="6" key="2">
    <citation type="submission" date="2020-09" db="EMBL/GenBank/DDBJ databases">
        <authorList>
            <person name="Sun Q."/>
            <person name="Zhou Y."/>
        </authorList>
    </citation>
    <scope>NUCLEOTIDE SEQUENCE</scope>
    <source>
        <strain evidence="6">CGMCC 1.12777</strain>
    </source>
</reference>
<dbReference type="PANTHER" id="PTHR34389">
    <property type="entry name" value="L-RHAMNOSE MUTAROTASE"/>
    <property type="match status" value="1"/>
</dbReference>
<reference evidence="6" key="1">
    <citation type="journal article" date="2014" name="Int. J. Syst. Evol. Microbiol.">
        <title>Complete genome sequence of Corynebacterium casei LMG S-19264T (=DSM 44701T), isolated from a smear-ripened cheese.</title>
        <authorList>
            <consortium name="US DOE Joint Genome Institute (JGI-PGF)"/>
            <person name="Walter F."/>
            <person name="Albersmeier A."/>
            <person name="Kalinowski J."/>
            <person name="Ruckert C."/>
        </authorList>
    </citation>
    <scope>NUCLEOTIDE SEQUENCE</scope>
    <source>
        <strain evidence="6">CGMCC 1.12777</strain>
    </source>
</reference>
<evidence type="ECO:0000256" key="1">
    <source>
        <dbReference type="ARBA" id="ARBA00022490"/>
    </source>
</evidence>
<dbReference type="EMBL" id="BMFV01000004">
    <property type="protein sequence ID" value="GGH77285.1"/>
    <property type="molecule type" value="Genomic_DNA"/>
</dbReference>
<evidence type="ECO:0000256" key="2">
    <source>
        <dbReference type="ARBA" id="ARBA00023235"/>
    </source>
</evidence>
<evidence type="ECO:0000256" key="3">
    <source>
        <dbReference type="ARBA" id="ARBA00023277"/>
    </source>
</evidence>
<proteinExistence type="inferred from homology"/>
<dbReference type="GO" id="GO:0062192">
    <property type="term" value="F:L-rhamnose mutarotase activity"/>
    <property type="evidence" value="ECO:0007669"/>
    <property type="project" value="UniProtKB-UniRule"/>
</dbReference>
<gene>
    <name evidence="6" type="primary">rhaM</name>
    <name evidence="6" type="ORF">GCM10007096_08960</name>
</gene>
<keyword evidence="4" id="KW-0684">Rhamnose metabolism</keyword>
<dbReference type="NCBIfam" id="TIGR02625">
    <property type="entry name" value="YiiL_rotase"/>
    <property type="match status" value="1"/>
</dbReference>
<dbReference type="InterPro" id="IPR008000">
    <property type="entry name" value="Rham/fucose_mutarotase"/>
</dbReference>
<name>A0A8J2ZTT6_9BACL</name>
<comment type="caution">
    <text evidence="6">The sequence shown here is derived from an EMBL/GenBank/DDBJ whole genome shotgun (WGS) entry which is preliminary data.</text>
</comment>
<dbReference type="SUPFAM" id="SSF54909">
    <property type="entry name" value="Dimeric alpha+beta barrel"/>
    <property type="match status" value="1"/>
</dbReference>
<dbReference type="GO" id="GO:0019301">
    <property type="term" value="P:rhamnose catabolic process"/>
    <property type="evidence" value="ECO:0007669"/>
    <property type="project" value="UniProtKB-UniRule"/>
</dbReference>
<accession>A0A8J2ZTT6</accession>
<dbReference type="PANTHER" id="PTHR34389:SF2">
    <property type="entry name" value="L-RHAMNOSE MUTAROTASE"/>
    <property type="match status" value="1"/>
</dbReference>